<reference evidence="1" key="1">
    <citation type="submission" date="2021-06" db="EMBL/GenBank/DDBJ databases">
        <authorList>
            <person name="Kallberg Y."/>
            <person name="Tangrot J."/>
            <person name="Rosling A."/>
        </authorList>
    </citation>
    <scope>NUCLEOTIDE SEQUENCE</scope>
    <source>
        <strain evidence="1">AU212A</strain>
    </source>
</reference>
<evidence type="ECO:0000313" key="1">
    <source>
        <dbReference type="EMBL" id="CAG8551726.1"/>
    </source>
</evidence>
<organism evidence="1 2">
    <name type="scientific">Scutellospora calospora</name>
    <dbReference type="NCBI Taxonomy" id="85575"/>
    <lineage>
        <taxon>Eukaryota</taxon>
        <taxon>Fungi</taxon>
        <taxon>Fungi incertae sedis</taxon>
        <taxon>Mucoromycota</taxon>
        <taxon>Glomeromycotina</taxon>
        <taxon>Glomeromycetes</taxon>
        <taxon>Diversisporales</taxon>
        <taxon>Gigasporaceae</taxon>
        <taxon>Scutellospora</taxon>
    </lineage>
</organism>
<name>A0ACA9LX82_9GLOM</name>
<comment type="caution">
    <text evidence="1">The sequence shown here is derived from an EMBL/GenBank/DDBJ whole genome shotgun (WGS) entry which is preliminary data.</text>
</comment>
<dbReference type="EMBL" id="CAJVPM010008082">
    <property type="protein sequence ID" value="CAG8551726.1"/>
    <property type="molecule type" value="Genomic_DNA"/>
</dbReference>
<protein>
    <submittedName>
        <fullName evidence="1">890_t:CDS:1</fullName>
    </submittedName>
</protein>
<accession>A0ACA9LX82</accession>
<proteinExistence type="predicted"/>
<sequence length="102" mass="11706">MFGFKIGVLNYRLDEIPYGDFERKTRIGRGGFGTVYKTESKSLGYVAIKEVESETDEKVKKLFINEVYLSTTYARLLSRLMLKILTGLVDNLGKIIIKNWGF</sequence>
<gene>
    <name evidence="1" type="ORF">SCALOS_LOCUS5204</name>
</gene>
<evidence type="ECO:0000313" key="2">
    <source>
        <dbReference type="Proteomes" id="UP000789860"/>
    </source>
</evidence>
<dbReference type="Proteomes" id="UP000789860">
    <property type="component" value="Unassembled WGS sequence"/>
</dbReference>
<keyword evidence="2" id="KW-1185">Reference proteome</keyword>